<comment type="subcellular location">
    <subcellularLocation>
        <location evidence="1">Cell membrane</location>
        <topology evidence="1">Single-pass membrane protein</topology>
    </subcellularLocation>
</comment>
<keyword evidence="5" id="KW-0547">Nucleotide-binding</keyword>
<dbReference type="GO" id="GO:0005576">
    <property type="term" value="C:extracellular region"/>
    <property type="evidence" value="ECO:0007669"/>
    <property type="project" value="TreeGrafter"/>
</dbReference>
<evidence type="ECO:0000256" key="10">
    <source>
        <dbReference type="SAM" id="Phobius"/>
    </source>
</evidence>
<dbReference type="InterPro" id="IPR042485">
    <property type="entry name" value="T7SS_EccB_R3"/>
</dbReference>
<feature type="transmembrane region" description="Helical" evidence="10">
    <location>
        <begin position="37"/>
        <end position="61"/>
    </location>
</feature>
<dbReference type="AlphaFoldDB" id="A0A8J4DYQ1"/>
<evidence type="ECO:0000256" key="1">
    <source>
        <dbReference type="ARBA" id="ARBA00004162"/>
    </source>
</evidence>
<dbReference type="EMBL" id="BOPG01000022">
    <property type="protein sequence ID" value="GIJ55885.1"/>
    <property type="molecule type" value="Genomic_DNA"/>
</dbReference>
<dbReference type="Proteomes" id="UP000612585">
    <property type="component" value="Unassembled WGS sequence"/>
</dbReference>
<dbReference type="Gene3D" id="3.30.2390.20">
    <property type="entry name" value="Type VII secretion system EccB, repeat 1 domain"/>
    <property type="match status" value="1"/>
</dbReference>
<reference evidence="11" key="1">
    <citation type="submission" date="2021-01" db="EMBL/GenBank/DDBJ databases">
        <title>Whole genome shotgun sequence of Virgisporangium aurantiacum NBRC 16421.</title>
        <authorList>
            <person name="Komaki H."/>
            <person name="Tamura T."/>
        </authorList>
    </citation>
    <scope>NUCLEOTIDE SEQUENCE</scope>
    <source>
        <strain evidence="11">NBRC 16421</strain>
    </source>
</reference>
<comment type="similarity">
    <text evidence="2">Belongs to the EccB family.</text>
</comment>
<evidence type="ECO:0000256" key="3">
    <source>
        <dbReference type="ARBA" id="ARBA00022475"/>
    </source>
</evidence>
<evidence type="ECO:0000313" key="11">
    <source>
        <dbReference type="EMBL" id="GIJ55885.1"/>
    </source>
</evidence>
<comment type="caution">
    <text evidence="11">The sequence shown here is derived from an EMBL/GenBank/DDBJ whole genome shotgun (WGS) entry which is preliminary data.</text>
</comment>
<dbReference type="GO" id="GO:0005886">
    <property type="term" value="C:plasma membrane"/>
    <property type="evidence" value="ECO:0007669"/>
    <property type="project" value="UniProtKB-SubCell"/>
</dbReference>
<protein>
    <submittedName>
        <fullName evidence="11">Type VII secretion protein EccB</fullName>
    </submittedName>
</protein>
<dbReference type="InterPro" id="IPR007795">
    <property type="entry name" value="T7SS_EccB"/>
</dbReference>
<evidence type="ECO:0000256" key="8">
    <source>
        <dbReference type="ARBA" id="ARBA00022989"/>
    </source>
</evidence>
<dbReference type="Gene3D" id="2.40.50.910">
    <property type="entry name" value="Type VII secretion system EccB, repeat 3 domain"/>
    <property type="match status" value="1"/>
</dbReference>
<evidence type="ECO:0000256" key="2">
    <source>
        <dbReference type="ARBA" id="ARBA00008149"/>
    </source>
</evidence>
<evidence type="ECO:0000313" key="12">
    <source>
        <dbReference type="Proteomes" id="UP000612585"/>
    </source>
</evidence>
<dbReference type="InterPro" id="IPR044857">
    <property type="entry name" value="T7SS_EccB_R1"/>
</dbReference>
<dbReference type="GO" id="GO:0005524">
    <property type="term" value="F:ATP binding"/>
    <property type="evidence" value="ECO:0007669"/>
    <property type="project" value="UniProtKB-KW"/>
</dbReference>
<keyword evidence="7" id="KW-0067">ATP-binding</keyword>
<dbReference type="GO" id="GO:0016787">
    <property type="term" value="F:hydrolase activity"/>
    <property type="evidence" value="ECO:0007669"/>
    <property type="project" value="UniProtKB-KW"/>
</dbReference>
<dbReference type="NCBIfam" id="TIGR03919">
    <property type="entry name" value="T7SS_EccB"/>
    <property type="match status" value="1"/>
</dbReference>
<sequence length="478" mass="49372">MQSRREQLQAYRFLTRRIVGGLVLGEPETNERPMRRFALAVFGGLLIAALVFAAVGIYGLVRPGGRTPAENSLILVRENGAKFLYLQGRLHPVLNWTSARLIAGTDDLTVRTMSQNSLREIPRGRAVGIEGLPDELPAAAALVKLPWTVCSAPRSPSSEVPATFLFVGSEPAGGTAVDPKAGLLVATDGGDRYLIYRDRRLRIRDNATVAALGWAGVPVAPVADGLLNAVPAGPDLAAPAVPGTGDRTSITVGGAQTTVGQLFRAGEQYYVMTPNGLSPVGAVTARLMTAAGAAATETTAAEAGRVLSSDQAEPPGFPAEVPTVPRDGPRYPMLCALYRGAPAADQPVVVQTYTAVSGEARLAPEAAPPAQVGADGVRTADRVVLPGGRATLVRLLPPPGAATGTTYLITDQGLKYPMPIDAADKVRQSLGYGKVTPVSIPAALLALVPTGPSLDPQAATLFIAPPAAPTGPSTSAGS</sequence>
<dbReference type="PANTHER" id="PTHR40765:SF2">
    <property type="entry name" value="ESX-2 SECRETION SYSTEM ATPASE ECCB2"/>
    <property type="match status" value="1"/>
</dbReference>
<keyword evidence="4 10" id="KW-0812">Transmembrane</keyword>
<dbReference type="Pfam" id="PF05108">
    <property type="entry name" value="T7SS_ESX1_EccB"/>
    <property type="match status" value="1"/>
</dbReference>
<evidence type="ECO:0000256" key="5">
    <source>
        <dbReference type="ARBA" id="ARBA00022741"/>
    </source>
</evidence>
<keyword evidence="6" id="KW-0378">Hydrolase</keyword>
<gene>
    <name evidence="11" type="ORF">Vau01_034010</name>
</gene>
<name>A0A8J4DYQ1_9ACTN</name>
<keyword evidence="8 10" id="KW-1133">Transmembrane helix</keyword>
<keyword evidence="3" id="KW-1003">Cell membrane</keyword>
<keyword evidence="9 10" id="KW-0472">Membrane</keyword>
<accession>A0A8J4DYQ1</accession>
<evidence type="ECO:0000256" key="9">
    <source>
        <dbReference type="ARBA" id="ARBA00023136"/>
    </source>
</evidence>
<dbReference type="PANTHER" id="PTHR40765">
    <property type="entry name" value="ESX-2 SECRETION SYSTEM ATPASE ECCB2"/>
    <property type="match status" value="1"/>
</dbReference>
<organism evidence="11 12">
    <name type="scientific">Virgisporangium aurantiacum</name>
    <dbReference type="NCBI Taxonomy" id="175570"/>
    <lineage>
        <taxon>Bacteria</taxon>
        <taxon>Bacillati</taxon>
        <taxon>Actinomycetota</taxon>
        <taxon>Actinomycetes</taxon>
        <taxon>Micromonosporales</taxon>
        <taxon>Micromonosporaceae</taxon>
        <taxon>Virgisporangium</taxon>
    </lineage>
</organism>
<evidence type="ECO:0000256" key="6">
    <source>
        <dbReference type="ARBA" id="ARBA00022801"/>
    </source>
</evidence>
<keyword evidence="12" id="KW-1185">Reference proteome</keyword>
<proteinExistence type="inferred from homology"/>
<evidence type="ECO:0000256" key="7">
    <source>
        <dbReference type="ARBA" id="ARBA00022840"/>
    </source>
</evidence>
<dbReference type="RefSeq" id="WP_203993314.1">
    <property type="nucleotide sequence ID" value="NZ_BOPG01000022.1"/>
</dbReference>
<evidence type="ECO:0000256" key="4">
    <source>
        <dbReference type="ARBA" id="ARBA00022692"/>
    </source>
</evidence>